<dbReference type="InterPro" id="IPR017943">
    <property type="entry name" value="Bactericidal_perm-incr_a/b_dom"/>
</dbReference>
<dbReference type="AlphaFoldDB" id="A0A0L0D4L9"/>
<dbReference type="Pfam" id="PF02845">
    <property type="entry name" value="CUE"/>
    <property type="match status" value="1"/>
</dbReference>
<feature type="region of interest" description="Disordered" evidence="1">
    <location>
        <begin position="104"/>
        <end position="133"/>
    </location>
</feature>
<dbReference type="InterPro" id="IPR003892">
    <property type="entry name" value="CUE"/>
</dbReference>
<organism evidence="3 4">
    <name type="scientific">Thecamonas trahens ATCC 50062</name>
    <dbReference type="NCBI Taxonomy" id="461836"/>
    <lineage>
        <taxon>Eukaryota</taxon>
        <taxon>Apusozoa</taxon>
        <taxon>Apusomonadida</taxon>
        <taxon>Apusomonadidae</taxon>
        <taxon>Thecamonas</taxon>
    </lineage>
</organism>
<feature type="compositionally biased region" description="Acidic residues" evidence="1">
    <location>
        <begin position="110"/>
        <end position="123"/>
    </location>
</feature>
<proteinExistence type="predicted"/>
<accession>A0A0L0D4L9</accession>
<dbReference type="GO" id="GO:0043130">
    <property type="term" value="F:ubiquitin binding"/>
    <property type="evidence" value="ECO:0007669"/>
    <property type="project" value="InterPro"/>
</dbReference>
<feature type="domain" description="CUE" evidence="2">
    <location>
        <begin position="1"/>
        <end position="43"/>
    </location>
</feature>
<dbReference type="GeneID" id="25563277"/>
<name>A0A0L0D4L9_THETB</name>
<sequence>MAEAASQLKAMFPDMPDETLQLVLDSTGGDVHAALNTLLAMHAEDMSGDELSDSHPDACAASLNETVLATTPTAGSLLPSATGPAAHLVRTQSLAASTTSLECNAQQSVWDDDGDADEDEDGGTSESVPGLGVSVKGLSGSHSIVRGIVSDWSVLPLDDAAGAQVSALYAEAEVMAGLAPAELAARLSEERAREKAQMEERDALIARRLYALELGEQGVSGEANDASSVVELHSMLVNNPDMVERFKAALVPLIRERIEGVVLSPLHGSTQSGAIEYTIEASRVASLELDTEKVTVIVADVIVVMVEEMALVLEPAPWSYTKHSRPTFSSSGTVQPKLYKTQLNATMRFGIDRHGAPALFTTLPTSVKVNKLKLKIQGTWAKLLYSALIALFKKRLCSEIESSMGLALDDAINNESASMLAAGLV</sequence>
<dbReference type="Gene3D" id="3.15.10.10">
    <property type="entry name" value="Bactericidal permeability-increasing protein, domain 1"/>
    <property type="match status" value="1"/>
</dbReference>
<dbReference type="SUPFAM" id="SSF46934">
    <property type="entry name" value="UBA-like"/>
    <property type="match status" value="1"/>
</dbReference>
<dbReference type="PROSITE" id="PS51140">
    <property type="entry name" value="CUE"/>
    <property type="match status" value="1"/>
</dbReference>
<dbReference type="CDD" id="cd14279">
    <property type="entry name" value="CUE"/>
    <property type="match status" value="1"/>
</dbReference>
<evidence type="ECO:0000259" key="2">
    <source>
        <dbReference type="PROSITE" id="PS51140"/>
    </source>
</evidence>
<dbReference type="InterPro" id="IPR009060">
    <property type="entry name" value="UBA-like_sf"/>
</dbReference>
<dbReference type="EMBL" id="GL349446">
    <property type="protein sequence ID" value="KNC47264.1"/>
    <property type="molecule type" value="Genomic_DNA"/>
</dbReference>
<dbReference type="Proteomes" id="UP000054408">
    <property type="component" value="Unassembled WGS sequence"/>
</dbReference>
<gene>
    <name evidence="3" type="ORF">AMSG_03694</name>
</gene>
<reference evidence="3 4" key="1">
    <citation type="submission" date="2010-05" db="EMBL/GenBank/DDBJ databases">
        <title>The Genome Sequence of Thecamonas trahens ATCC 50062.</title>
        <authorList>
            <consortium name="The Broad Institute Genome Sequencing Platform"/>
            <person name="Russ C."/>
            <person name="Cuomo C."/>
            <person name="Shea T."/>
            <person name="Young S.K."/>
            <person name="Zeng Q."/>
            <person name="Koehrsen M."/>
            <person name="Haas B."/>
            <person name="Borodovsky M."/>
            <person name="Guigo R."/>
            <person name="Alvarado L."/>
            <person name="Berlin A."/>
            <person name="Bochicchio J."/>
            <person name="Borenstein D."/>
            <person name="Chapman S."/>
            <person name="Chen Z."/>
            <person name="Freedman E."/>
            <person name="Gellesch M."/>
            <person name="Goldberg J."/>
            <person name="Griggs A."/>
            <person name="Gujja S."/>
            <person name="Heilman E."/>
            <person name="Heiman D."/>
            <person name="Hepburn T."/>
            <person name="Howarth C."/>
            <person name="Jen D."/>
            <person name="Larson L."/>
            <person name="Mehta T."/>
            <person name="Park D."/>
            <person name="Pearson M."/>
            <person name="Roberts A."/>
            <person name="Saif S."/>
            <person name="Shenoy N."/>
            <person name="Sisk P."/>
            <person name="Stolte C."/>
            <person name="Sykes S."/>
            <person name="Thomson T."/>
            <person name="Walk T."/>
            <person name="White J."/>
            <person name="Yandava C."/>
            <person name="Burger G."/>
            <person name="Gray M.W."/>
            <person name="Holland P.W.H."/>
            <person name="King N."/>
            <person name="Lang F.B.F."/>
            <person name="Roger A.J."/>
            <person name="Ruiz-Trillo I."/>
            <person name="Lander E."/>
            <person name="Nusbaum C."/>
        </authorList>
    </citation>
    <scope>NUCLEOTIDE SEQUENCE [LARGE SCALE GENOMIC DNA]</scope>
    <source>
        <strain evidence="3 4">ATCC 50062</strain>
    </source>
</reference>
<dbReference type="SUPFAM" id="SSF55394">
    <property type="entry name" value="Bactericidal permeability-increasing protein, BPI"/>
    <property type="match status" value="1"/>
</dbReference>
<evidence type="ECO:0000256" key="1">
    <source>
        <dbReference type="SAM" id="MobiDB-lite"/>
    </source>
</evidence>
<evidence type="ECO:0000313" key="3">
    <source>
        <dbReference type="EMBL" id="KNC47264.1"/>
    </source>
</evidence>
<dbReference type="RefSeq" id="XP_013759607.1">
    <property type="nucleotide sequence ID" value="XM_013904153.1"/>
</dbReference>
<dbReference type="GO" id="GO:0008289">
    <property type="term" value="F:lipid binding"/>
    <property type="evidence" value="ECO:0007669"/>
    <property type="project" value="InterPro"/>
</dbReference>
<dbReference type="Gene3D" id="1.10.8.10">
    <property type="entry name" value="DNA helicase RuvA subunit, C-terminal domain"/>
    <property type="match status" value="1"/>
</dbReference>
<protein>
    <recommendedName>
        <fullName evidence="2">CUE domain-containing protein</fullName>
    </recommendedName>
</protein>
<evidence type="ECO:0000313" key="4">
    <source>
        <dbReference type="Proteomes" id="UP000054408"/>
    </source>
</evidence>
<keyword evidence="4" id="KW-1185">Reference proteome</keyword>